<evidence type="ECO:0000259" key="15">
    <source>
        <dbReference type="PROSITE" id="PS51186"/>
    </source>
</evidence>
<dbReference type="AlphaFoldDB" id="A0AAE0LCM9"/>
<keyword evidence="4" id="KW-0808">Transferase</keyword>
<feature type="domain" description="Bromo" evidence="14">
    <location>
        <begin position="343"/>
        <end position="414"/>
    </location>
</feature>
<evidence type="ECO:0000256" key="1">
    <source>
        <dbReference type="ARBA" id="ARBA00004123"/>
    </source>
</evidence>
<evidence type="ECO:0000256" key="7">
    <source>
        <dbReference type="ARBA" id="ARBA00023117"/>
    </source>
</evidence>
<keyword evidence="9" id="KW-0804">Transcription</keyword>
<comment type="subcellular location">
    <subcellularLocation>
        <location evidence="1">Nucleus</location>
    </subcellularLocation>
</comment>
<proteinExistence type="inferred from homology"/>
<evidence type="ECO:0000256" key="6">
    <source>
        <dbReference type="ARBA" id="ARBA00023015"/>
    </source>
</evidence>
<dbReference type="CDD" id="cd04301">
    <property type="entry name" value="NAT_SF"/>
    <property type="match status" value="1"/>
</dbReference>
<dbReference type="InterPro" id="IPR037800">
    <property type="entry name" value="GCN5"/>
</dbReference>
<keyword evidence="11" id="KW-0012">Acyltransferase</keyword>
<evidence type="ECO:0000256" key="2">
    <source>
        <dbReference type="ARBA" id="ARBA00008607"/>
    </source>
</evidence>
<evidence type="ECO:0000256" key="11">
    <source>
        <dbReference type="ARBA" id="ARBA00023315"/>
    </source>
</evidence>
<dbReference type="Gene3D" id="1.20.920.10">
    <property type="entry name" value="Bromodomain-like"/>
    <property type="match status" value="1"/>
</dbReference>
<evidence type="ECO:0000313" key="17">
    <source>
        <dbReference type="Proteomes" id="UP001190700"/>
    </source>
</evidence>
<dbReference type="Pfam" id="PF00439">
    <property type="entry name" value="Bromodomain"/>
    <property type="match status" value="1"/>
</dbReference>
<dbReference type="InterPro" id="IPR000182">
    <property type="entry name" value="GNAT_dom"/>
</dbReference>
<evidence type="ECO:0000256" key="9">
    <source>
        <dbReference type="ARBA" id="ARBA00023163"/>
    </source>
</evidence>
<dbReference type="Pfam" id="PF00583">
    <property type="entry name" value="Acetyltransf_1"/>
    <property type="match status" value="1"/>
</dbReference>
<dbReference type="CDD" id="cd05509">
    <property type="entry name" value="Bromo_gcn5_like"/>
    <property type="match status" value="1"/>
</dbReference>
<dbReference type="PROSITE" id="PS51186">
    <property type="entry name" value="GNAT"/>
    <property type="match status" value="1"/>
</dbReference>
<dbReference type="GO" id="GO:0000123">
    <property type="term" value="C:histone acetyltransferase complex"/>
    <property type="evidence" value="ECO:0007669"/>
    <property type="project" value="TreeGrafter"/>
</dbReference>
<keyword evidence="5" id="KW-0156">Chromatin regulator</keyword>
<evidence type="ECO:0000256" key="4">
    <source>
        <dbReference type="ARBA" id="ARBA00022679"/>
    </source>
</evidence>
<evidence type="ECO:0000256" key="8">
    <source>
        <dbReference type="ARBA" id="ARBA00023159"/>
    </source>
</evidence>
<dbReference type="SUPFAM" id="SSF55729">
    <property type="entry name" value="Acyl-CoA N-acyltransferases (Nat)"/>
    <property type="match status" value="1"/>
</dbReference>
<keyword evidence="17" id="KW-1185">Reference proteome</keyword>
<evidence type="ECO:0000256" key="10">
    <source>
        <dbReference type="ARBA" id="ARBA00023242"/>
    </source>
</evidence>
<keyword evidence="7 12" id="KW-0103">Bromodomain</keyword>
<dbReference type="EMBL" id="LGRX02004486">
    <property type="protein sequence ID" value="KAK3280202.1"/>
    <property type="molecule type" value="Genomic_DNA"/>
</dbReference>
<evidence type="ECO:0000256" key="3">
    <source>
        <dbReference type="ARBA" id="ARBA00013184"/>
    </source>
</evidence>
<dbReference type="Gene3D" id="3.40.630.30">
    <property type="match status" value="1"/>
</dbReference>
<dbReference type="GO" id="GO:0005634">
    <property type="term" value="C:nucleus"/>
    <property type="evidence" value="ECO:0007669"/>
    <property type="project" value="UniProtKB-SubCell"/>
</dbReference>
<keyword evidence="8" id="KW-0010">Activator</keyword>
<feature type="region of interest" description="Disordered" evidence="13">
    <location>
        <begin position="1"/>
        <end position="51"/>
    </location>
</feature>
<evidence type="ECO:0000256" key="12">
    <source>
        <dbReference type="PROSITE-ProRule" id="PRU00035"/>
    </source>
</evidence>
<dbReference type="SUPFAM" id="SSF47370">
    <property type="entry name" value="Bromodomain"/>
    <property type="match status" value="1"/>
</dbReference>
<dbReference type="PRINTS" id="PR00503">
    <property type="entry name" value="BROMODOMAIN"/>
</dbReference>
<dbReference type="SMART" id="SM00297">
    <property type="entry name" value="BROMO"/>
    <property type="match status" value="1"/>
</dbReference>
<name>A0AAE0LCM9_9CHLO</name>
<keyword evidence="6" id="KW-0805">Transcription regulation</keyword>
<reference evidence="16 17" key="1">
    <citation type="journal article" date="2015" name="Genome Biol. Evol.">
        <title>Comparative Genomics of a Bacterivorous Green Alga Reveals Evolutionary Causalities and Consequences of Phago-Mixotrophic Mode of Nutrition.</title>
        <authorList>
            <person name="Burns J.A."/>
            <person name="Paasch A."/>
            <person name="Narechania A."/>
            <person name="Kim E."/>
        </authorList>
    </citation>
    <scope>NUCLEOTIDE SEQUENCE [LARGE SCALE GENOMIC DNA]</scope>
    <source>
        <strain evidence="16 17">PLY_AMNH</strain>
    </source>
</reference>
<accession>A0AAE0LCM9</accession>
<dbReference type="PANTHER" id="PTHR45750:SF3">
    <property type="entry name" value="HISTONE ACETYLTRANSFERASE"/>
    <property type="match status" value="1"/>
</dbReference>
<dbReference type="PANTHER" id="PTHR45750">
    <property type="entry name" value="GH11602P"/>
    <property type="match status" value="1"/>
</dbReference>
<evidence type="ECO:0000256" key="13">
    <source>
        <dbReference type="SAM" id="MobiDB-lite"/>
    </source>
</evidence>
<feature type="compositionally biased region" description="Polar residues" evidence="13">
    <location>
        <begin position="41"/>
        <end position="51"/>
    </location>
</feature>
<evidence type="ECO:0000313" key="16">
    <source>
        <dbReference type="EMBL" id="KAK3280202.1"/>
    </source>
</evidence>
<dbReference type="GO" id="GO:0010484">
    <property type="term" value="F:histone H3 acetyltransferase activity"/>
    <property type="evidence" value="ECO:0007669"/>
    <property type="project" value="TreeGrafter"/>
</dbReference>
<evidence type="ECO:0000256" key="5">
    <source>
        <dbReference type="ARBA" id="ARBA00022853"/>
    </source>
</evidence>
<dbReference type="InterPro" id="IPR016181">
    <property type="entry name" value="Acyl_CoA_acyltransferase"/>
</dbReference>
<evidence type="ECO:0000259" key="14">
    <source>
        <dbReference type="PROSITE" id="PS50014"/>
    </source>
</evidence>
<feature type="domain" description="N-acetyltransferase" evidence="15">
    <location>
        <begin position="87"/>
        <end position="241"/>
    </location>
</feature>
<sequence>MEPDAKRRRVKEERNDVIEGIATETASARSESRKEEPPAQVQDSPEANAEQNMEVTAMRDPGAEMGEAGAYAQREVWLRRQEDEGDLIIKCIHNDGDVENLVWLITLKNIFAKQLPNMPKEYIVRLLFDMKHESMIAIKGGTVVGGITFRTFIRQGFSEIAFCAVTATEQVKGYGTRLMNHLKEFARERHKVTHFLTYADNNAVGYFIKQGFSKEILLEREKWHGYIKDYDGGTMMECALSAAISYTDFPRMIRQQREAVDAKVCELSSSHLVYPGLKVWKGHGSRANEKISHPPEKIAGLKEAGWAPSPPPWRIILPANGNHVEPTRSAMHQLMNEVHFAAVDHPDAWPFLEPVDGREVPDYYDIIKDPVDLACIKRRLGTQEYYIALEIFAADFRRMFENCRIYNAPDTVYYKCATRLEQFFESKLVAGISMLR</sequence>
<keyword evidence="10" id="KW-0539">Nucleus</keyword>
<dbReference type="PROSITE" id="PS00633">
    <property type="entry name" value="BROMODOMAIN_1"/>
    <property type="match status" value="1"/>
</dbReference>
<comment type="similarity">
    <text evidence="2">Belongs to the acetyltransferase family. GCN5 subfamily.</text>
</comment>
<organism evidence="16 17">
    <name type="scientific">Cymbomonas tetramitiformis</name>
    <dbReference type="NCBI Taxonomy" id="36881"/>
    <lineage>
        <taxon>Eukaryota</taxon>
        <taxon>Viridiplantae</taxon>
        <taxon>Chlorophyta</taxon>
        <taxon>Pyramimonadophyceae</taxon>
        <taxon>Pyramimonadales</taxon>
        <taxon>Pyramimonadaceae</taxon>
        <taxon>Cymbomonas</taxon>
    </lineage>
</organism>
<dbReference type="InterPro" id="IPR018359">
    <property type="entry name" value="Bromodomain_CS"/>
</dbReference>
<dbReference type="Proteomes" id="UP001190700">
    <property type="component" value="Unassembled WGS sequence"/>
</dbReference>
<comment type="caution">
    <text evidence="16">The sequence shown here is derived from an EMBL/GenBank/DDBJ whole genome shotgun (WGS) entry which is preliminary data.</text>
</comment>
<dbReference type="GO" id="GO:0045944">
    <property type="term" value="P:positive regulation of transcription by RNA polymerase II"/>
    <property type="evidence" value="ECO:0007669"/>
    <property type="project" value="TreeGrafter"/>
</dbReference>
<gene>
    <name evidence="16" type="ORF">CYMTET_11945</name>
</gene>
<dbReference type="EC" id="2.3.1.48" evidence="3"/>
<dbReference type="PROSITE" id="PS50014">
    <property type="entry name" value="BROMODOMAIN_2"/>
    <property type="match status" value="1"/>
</dbReference>
<protein>
    <recommendedName>
        <fullName evidence="3">histone acetyltransferase</fullName>
        <ecNumber evidence="3">2.3.1.48</ecNumber>
    </recommendedName>
</protein>
<dbReference type="InterPro" id="IPR036427">
    <property type="entry name" value="Bromodomain-like_sf"/>
</dbReference>
<dbReference type="InterPro" id="IPR001487">
    <property type="entry name" value="Bromodomain"/>
</dbReference>